<dbReference type="AlphaFoldDB" id="A0A194V2W2"/>
<proteinExistence type="inferred from homology"/>
<dbReference type="InterPro" id="IPR050121">
    <property type="entry name" value="Cytochrome_P450_monoxygenase"/>
</dbReference>
<dbReference type="STRING" id="694573.A0A194V2W2"/>
<feature type="domain" description="D-isomer specific 2-hydroxyacid dehydrogenase NAD-binding" evidence="9">
    <location>
        <begin position="574"/>
        <end position="702"/>
    </location>
</feature>
<keyword evidence="5 7" id="KW-0408">Iron</keyword>
<dbReference type="InterPro" id="IPR001128">
    <property type="entry name" value="Cyt_P450"/>
</dbReference>
<keyword evidence="8" id="KW-1133">Transmembrane helix</keyword>
<evidence type="ECO:0000313" key="11">
    <source>
        <dbReference type="Proteomes" id="UP000078576"/>
    </source>
</evidence>
<dbReference type="PRINTS" id="PR00385">
    <property type="entry name" value="P450"/>
</dbReference>
<reference evidence="11" key="1">
    <citation type="submission" date="2014-12" db="EMBL/GenBank/DDBJ databases">
        <title>Genome Sequence of Valsa Canker Pathogens Uncovers a Specific Adaption of Colonization on Woody Bark.</title>
        <authorList>
            <person name="Yin Z."/>
            <person name="Liu H."/>
            <person name="Gao X."/>
            <person name="Li Z."/>
            <person name="Song N."/>
            <person name="Ke X."/>
            <person name="Dai Q."/>
            <person name="Wu Y."/>
            <person name="Sun Y."/>
            <person name="Xu J.-R."/>
            <person name="Kang Z.K."/>
            <person name="Wang L."/>
            <person name="Huang L."/>
        </authorList>
    </citation>
    <scope>NUCLEOTIDE SEQUENCE [LARGE SCALE GENOMIC DNA]</scope>
    <source>
        <strain evidence="11">SXYL134</strain>
    </source>
</reference>
<evidence type="ECO:0000256" key="3">
    <source>
        <dbReference type="ARBA" id="ARBA00022617"/>
    </source>
</evidence>
<evidence type="ECO:0000256" key="1">
    <source>
        <dbReference type="ARBA" id="ARBA00001971"/>
    </source>
</evidence>
<dbReference type="SUPFAM" id="SSF48264">
    <property type="entry name" value="Cytochrome P450"/>
    <property type="match status" value="1"/>
</dbReference>
<organism evidence="10 11">
    <name type="scientific">Cytospora mali</name>
    <name type="common">Apple Valsa canker fungus</name>
    <name type="synonym">Valsa mali</name>
    <dbReference type="NCBI Taxonomy" id="578113"/>
    <lineage>
        <taxon>Eukaryota</taxon>
        <taxon>Fungi</taxon>
        <taxon>Dikarya</taxon>
        <taxon>Ascomycota</taxon>
        <taxon>Pezizomycotina</taxon>
        <taxon>Sordariomycetes</taxon>
        <taxon>Sordariomycetidae</taxon>
        <taxon>Diaporthales</taxon>
        <taxon>Cytosporaceae</taxon>
        <taxon>Cytospora</taxon>
    </lineage>
</organism>
<evidence type="ECO:0000256" key="7">
    <source>
        <dbReference type="PIRSR" id="PIRSR602403-1"/>
    </source>
</evidence>
<sequence>MIFSSESIKGIILIVAIGFIPFIYYVFLHPLSHVPGPILAKFNGLFLNVICYLGIEGHVIRDSHLKYGTVVRVAPNSVSISDPEALRRIYIAGGGFPKDARYRNFDLGPIQSIFSSISADYRDLRAKAVAPLFSPAQLRAESGPDGVIGRCIAKFLSQLEEFKAARAQIDLMDHCACLSIDVVTAYLLGRAYGGLDENAHLSLAARQDDSAKLSANPFIHAIVAFSRFSLLPNALFKLAYGVSQQLSTDEHVVQSFLKLDRFINDVMAHTQSTGSHSEQKSATRYYQDRLVAAGVSRVEAAAQSKAIVFAGADSTAVMLVTILFHLVQNSSARRRLRAELYSRPQNGQVLESMPFLRSCVKEGLRLGMANPTRLTRVVPDGSQLRVGTGGREVALPAGTIVGCAAYSLHHDPQVFPEPFAFRPERWLDDGLNGGLWKPNMEKNMMPFGHGARACIGKNVAMHQLYETVAAVIRSDVLEDAYACKDKIEMYEWFNGDIKGHQPEGPTSEWVSGVQAHHPGLEILYGNPALPDGSIKSYEELKPEIRNGVTLLATYIPPPSPIPEGRQIAEWVIGGTLGYGAIERQTARVASALGMEVYATTPEARKDDSYCIPGTGDPDGLIPTKWFHVTSVDDINNFLDQDMDILVLSLPLTSETYGLVSYKQFQILSKKKTFLSSVARGESINTDALMQPLETGQIVGAAIATHRTWERVLAILEINLEKLSLGQRPINLANRVLHY</sequence>
<dbReference type="GO" id="GO:0051287">
    <property type="term" value="F:NAD binding"/>
    <property type="evidence" value="ECO:0007669"/>
    <property type="project" value="InterPro"/>
</dbReference>
<evidence type="ECO:0000256" key="5">
    <source>
        <dbReference type="ARBA" id="ARBA00023004"/>
    </source>
</evidence>
<dbReference type="PANTHER" id="PTHR24305">
    <property type="entry name" value="CYTOCHROME P450"/>
    <property type="match status" value="1"/>
</dbReference>
<comment type="similarity">
    <text evidence="2">Belongs to the cytochrome P450 family.</text>
</comment>
<evidence type="ECO:0000256" key="4">
    <source>
        <dbReference type="ARBA" id="ARBA00022723"/>
    </source>
</evidence>
<dbReference type="Pfam" id="PF00067">
    <property type="entry name" value="p450"/>
    <property type="match status" value="1"/>
</dbReference>
<dbReference type="GO" id="GO:0005506">
    <property type="term" value="F:iron ion binding"/>
    <property type="evidence" value="ECO:0007669"/>
    <property type="project" value="InterPro"/>
</dbReference>
<keyword evidence="3 7" id="KW-0349">Heme</keyword>
<feature type="binding site" description="axial binding residue" evidence="7">
    <location>
        <position position="454"/>
    </location>
    <ligand>
        <name>heme</name>
        <dbReference type="ChEBI" id="CHEBI:30413"/>
    </ligand>
    <ligandPart>
        <name>Fe</name>
        <dbReference type="ChEBI" id="CHEBI:18248"/>
    </ligandPart>
</feature>
<dbReference type="InterPro" id="IPR017972">
    <property type="entry name" value="Cyt_P450_CS"/>
</dbReference>
<accession>A0A194V2W2</accession>
<feature type="transmembrane region" description="Helical" evidence="8">
    <location>
        <begin position="12"/>
        <end position="32"/>
    </location>
</feature>
<dbReference type="PROSITE" id="PS00086">
    <property type="entry name" value="CYTOCHROME_P450"/>
    <property type="match status" value="1"/>
</dbReference>
<dbReference type="CDD" id="cd11062">
    <property type="entry name" value="CYP58-like"/>
    <property type="match status" value="1"/>
</dbReference>
<dbReference type="Gene3D" id="3.40.50.720">
    <property type="entry name" value="NAD(P)-binding Rossmann-like Domain"/>
    <property type="match status" value="1"/>
</dbReference>
<dbReference type="GO" id="GO:0016705">
    <property type="term" value="F:oxidoreductase activity, acting on paired donors, with incorporation or reduction of molecular oxygen"/>
    <property type="evidence" value="ECO:0007669"/>
    <property type="project" value="InterPro"/>
</dbReference>
<dbReference type="OrthoDB" id="1470350at2759"/>
<keyword evidence="6" id="KW-0503">Monooxygenase</keyword>
<dbReference type="InterPro" id="IPR006140">
    <property type="entry name" value="D-isomer_DH_NAD-bd"/>
</dbReference>
<evidence type="ECO:0000256" key="6">
    <source>
        <dbReference type="ARBA" id="ARBA00023033"/>
    </source>
</evidence>
<keyword evidence="6" id="KW-0560">Oxidoreductase</keyword>
<protein>
    <submittedName>
        <fullName evidence="10">Pisatin demethylase</fullName>
    </submittedName>
</protein>
<dbReference type="GO" id="GO:0020037">
    <property type="term" value="F:heme binding"/>
    <property type="evidence" value="ECO:0007669"/>
    <property type="project" value="InterPro"/>
</dbReference>
<dbReference type="PANTHER" id="PTHR24305:SF156">
    <property type="entry name" value="P450, PUTATIVE (EUROFUNG)-RELATED"/>
    <property type="match status" value="1"/>
</dbReference>
<dbReference type="InterPro" id="IPR036291">
    <property type="entry name" value="NAD(P)-bd_dom_sf"/>
</dbReference>
<dbReference type="Gene3D" id="1.10.630.10">
    <property type="entry name" value="Cytochrome P450"/>
    <property type="match status" value="1"/>
</dbReference>
<dbReference type="Proteomes" id="UP000078576">
    <property type="component" value="Unassembled WGS sequence"/>
</dbReference>
<dbReference type="EMBL" id="KN714711">
    <property type="protein sequence ID" value="KUI58290.1"/>
    <property type="molecule type" value="Genomic_DNA"/>
</dbReference>
<dbReference type="InterPro" id="IPR002403">
    <property type="entry name" value="Cyt_P450_E_grp-IV"/>
</dbReference>
<evidence type="ECO:0000256" key="2">
    <source>
        <dbReference type="ARBA" id="ARBA00010617"/>
    </source>
</evidence>
<dbReference type="InterPro" id="IPR036396">
    <property type="entry name" value="Cyt_P450_sf"/>
</dbReference>
<dbReference type="GO" id="GO:0004497">
    <property type="term" value="F:monooxygenase activity"/>
    <property type="evidence" value="ECO:0007669"/>
    <property type="project" value="UniProtKB-KW"/>
</dbReference>
<keyword evidence="11" id="KW-1185">Reference proteome</keyword>
<name>A0A194V2W2_CYTMA</name>
<evidence type="ECO:0000256" key="8">
    <source>
        <dbReference type="SAM" id="Phobius"/>
    </source>
</evidence>
<keyword evidence="4 7" id="KW-0479">Metal-binding</keyword>
<keyword evidence="8" id="KW-0812">Transmembrane</keyword>
<dbReference type="PRINTS" id="PR00465">
    <property type="entry name" value="EP450IV"/>
</dbReference>
<gene>
    <name evidence="10" type="ORF">VP1G_05601</name>
</gene>
<keyword evidence="8" id="KW-0472">Membrane</keyword>
<comment type="cofactor">
    <cofactor evidence="1 7">
        <name>heme</name>
        <dbReference type="ChEBI" id="CHEBI:30413"/>
    </cofactor>
</comment>
<evidence type="ECO:0000313" key="10">
    <source>
        <dbReference type="EMBL" id="KUI58290.1"/>
    </source>
</evidence>
<dbReference type="SUPFAM" id="SSF51735">
    <property type="entry name" value="NAD(P)-binding Rossmann-fold domains"/>
    <property type="match status" value="1"/>
</dbReference>
<dbReference type="Pfam" id="PF02826">
    <property type="entry name" value="2-Hacid_dh_C"/>
    <property type="match status" value="1"/>
</dbReference>
<evidence type="ECO:0000259" key="9">
    <source>
        <dbReference type="Pfam" id="PF02826"/>
    </source>
</evidence>